<dbReference type="OrthoDB" id="734129at2759"/>
<dbReference type="InterPro" id="IPR005183">
    <property type="entry name" value="DUF305_CopM-like"/>
</dbReference>
<comment type="caution">
    <text evidence="4">The sequence shown here is derived from an EMBL/GenBank/DDBJ whole genome shotgun (WGS) entry which is preliminary data.</text>
</comment>
<dbReference type="EMBL" id="BDSP01000202">
    <property type="protein sequence ID" value="GAX23550.1"/>
    <property type="molecule type" value="Genomic_DNA"/>
</dbReference>
<dbReference type="Proteomes" id="UP000198406">
    <property type="component" value="Unassembled WGS sequence"/>
</dbReference>
<dbReference type="Pfam" id="PF03713">
    <property type="entry name" value="DUF305"/>
    <property type="match status" value="1"/>
</dbReference>
<keyword evidence="2" id="KW-0732">Signal</keyword>
<dbReference type="PANTHER" id="PTHR36933">
    <property type="entry name" value="SLL0788 PROTEIN"/>
    <property type="match status" value="1"/>
</dbReference>
<feature type="chain" id="PRO_5012238762" description="DUF305 domain-containing protein" evidence="2">
    <location>
        <begin position="21"/>
        <end position="430"/>
    </location>
</feature>
<evidence type="ECO:0000259" key="3">
    <source>
        <dbReference type="Pfam" id="PF03713"/>
    </source>
</evidence>
<organism evidence="4 5">
    <name type="scientific">Fistulifera solaris</name>
    <name type="common">Oleaginous diatom</name>
    <dbReference type="NCBI Taxonomy" id="1519565"/>
    <lineage>
        <taxon>Eukaryota</taxon>
        <taxon>Sar</taxon>
        <taxon>Stramenopiles</taxon>
        <taxon>Ochrophyta</taxon>
        <taxon>Bacillariophyta</taxon>
        <taxon>Bacillariophyceae</taxon>
        <taxon>Bacillariophycidae</taxon>
        <taxon>Naviculales</taxon>
        <taxon>Naviculaceae</taxon>
        <taxon>Fistulifera</taxon>
    </lineage>
</organism>
<accession>A0A1Z5KB89</accession>
<protein>
    <recommendedName>
        <fullName evidence="3">DUF305 domain-containing protein</fullName>
    </recommendedName>
</protein>
<proteinExistence type="predicted"/>
<name>A0A1Z5KB89_FISSO</name>
<dbReference type="Gene3D" id="1.20.1260.10">
    <property type="match status" value="1"/>
</dbReference>
<sequence length="430" mass="47285">MKFVFSSFLVLLAALQSATAQGIDCVATCVDDVCTFTAKVNLYAGELGYFTFEECGGIRSPTLGIELGKTYRFVQADRTNYYHPLGFAYFPDGAHADKDELEPSIVPPGSSSTCNTTETCPAPKYFQDGVYLGDWMHQDTSIDSTGDFGLDHYEPKFFHPLGDWLGYGAFEVQLTFDVDDFAQDLFYFCHIHEFMTGRIKLMNEAGEPLVAENIPALEYTYDEVDAFDETCGTFNTSSYRLPDGEFAGQCPERFVCETAESRFLQSDGNTSSPLQAFSTCLDAMNCAMMVGMTTHATSPIGLFIHQMIPHHQNAVNMAKALLKTGGMGACEDLTNEEDPNCIMEYMMYEIINNQNHQIQTMRAVLETLQEPAYADCVVTAGHDHDEEVTGSDDALANETSTNGEGTGSSGAWTLGHSLFTVLVAALWILA</sequence>
<evidence type="ECO:0000313" key="4">
    <source>
        <dbReference type="EMBL" id="GAX23550.1"/>
    </source>
</evidence>
<evidence type="ECO:0000256" key="2">
    <source>
        <dbReference type="SAM" id="SignalP"/>
    </source>
</evidence>
<evidence type="ECO:0000313" key="5">
    <source>
        <dbReference type="Proteomes" id="UP000198406"/>
    </source>
</evidence>
<dbReference type="InParanoid" id="A0A1Z5KB89"/>
<feature type="signal peptide" evidence="2">
    <location>
        <begin position="1"/>
        <end position="20"/>
    </location>
</feature>
<feature type="region of interest" description="Disordered" evidence="1">
    <location>
        <begin position="386"/>
        <end position="408"/>
    </location>
</feature>
<dbReference type="PANTHER" id="PTHR36933:SF1">
    <property type="entry name" value="SLL0788 PROTEIN"/>
    <property type="match status" value="1"/>
</dbReference>
<feature type="domain" description="DUF305" evidence="3">
    <location>
        <begin position="303"/>
        <end position="380"/>
    </location>
</feature>
<keyword evidence="5" id="KW-1185">Reference proteome</keyword>
<dbReference type="AlphaFoldDB" id="A0A1Z5KB89"/>
<dbReference type="InterPro" id="IPR012347">
    <property type="entry name" value="Ferritin-like"/>
</dbReference>
<reference evidence="4 5" key="1">
    <citation type="journal article" date="2015" name="Plant Cell">
        <title>Oil accumulation by the oleaginous diatom Fistulifera solaris as revealed by the genome and transcriptome.</title>
        <authorList>
            <person name="Tanaka T."/>
            <person name="Maeda Y."/>
            <person name="Veluchamy A."/>
            <person name="Tanaka M."/>
            <person name="Abida H."/>
            <person name="Marechal E."/>
            <person name="Bowler C."/>
            <person name="Muto M."/>
            <person name="Sunaga Y."/>
            <person name="Tanaka M."/>
            <person name="Yoshino T."/>
            <person name="Taniguchi T."/>
            <person name="Fukuda Y."/>
            <person name="Nemoto M."/>
            <person name="Matsumoto M."/>
            <person name="Wong P.S."/>
            <person name="Aburatani S."/>
            <person name="Fujibuchi W."/>
        </authorList>
    </citation>
    <scope>NUCLEOTIDE SEQUENCE [LARGE SCALE GENOMIC DNA]</scope>
    <source>
        <strain evidence="4 5">JPCC DA0580</strain>
    </source>
</reference>
<evidence type="ECO:0000256" key="1">
    <source>
        <dbReference type="SAM" id="MobiDB-lite"/>
    </source>
</evidence>
<gene>
    <name evidence="4" type="ORF">FisN_14Hh273</name>
</gene>